<dbReference type="SUPFAM" id="SSF46785">
    <property type="entry name" value="Winged helix' DNA-binding domain"/>
    <property type="match status" value="1"/>
</dbReference>
<sequence>MVTLKAYLGKKKKSKLGAAEEDAVKSEIRKTFAALCNSAELHAQPASCDLHGRDGDARERVQSCTGMREGAPTVCAGGGEGTGCAEGEGPRVQEMADAGGAAGPGTQGEWGGCASEPQAAERVLQGERDVLAHSALHDKCMHPTETPLPAQYCTGERGGEAENAVLQTSGGTRTASGQALCKVAAGGEDAAQKAAGDGTGCGGEERKKRLRSFVETPPIQVPAHRYGEIPLFSPQLQKISRLFTVVLSICKFNSAKDMMTIYHKSKRCIENLLNRKVSIADFEQINWLAPEALSFRKVEITHLGEEITSFTIEVAGGSPRLVDEKIMQFVKSTHMKGRRGDGVSVPRRALFKEEFTEKYGFSGDTKGAKEGGEEDSAVGGRYRVAEERGRSKALCVLERIRERERVRREGFVARSREQEEMGLLRKRIETYFAAENKVSEEVGKLARVLGIHGGREHIKKLCLPDTNTPMACRLGLQRFEQTAAGYRGEAQRKCVPMSSSKIYKHTRMTPSNRASTLETLHLIDTLHEAFPLDEIRAFYGGHEMRESKIVFMGEETLSLHEIFKANKQLAAVLDTEQSLAAMAIDEIMALDMDGSRFGEILEVASARRQEIESHIVSLGITCATTAMFAVLLGTVEDVPVGGVDFGKLEAVICTDCLTRYAASHSSFRSSYVHFLASSQRFSELMGVVGEYTVPFGMFRPFSIFEAHELYLLYLKGKTINSEDVIEVRDLVCEIKRLQGHRDVYERAVSDGTERGSTGEEDMPQMYRSLCCMRLSDESYINDVCRDLVGAVLEQRADSGLLGTRECVECMLMLESREDFMYGARRYRRLIVEQGIFMPMEVQEVEGARMVLAFLASAGGDRALRDMADMCSERAKGGPSIREVPILDDYSWLGEDEKAALLEAYRKAYPEKGIASLTEIHRLGDGYSVREMQNPLEFLLAALKHGAVDPDVVDGKISALTQKEKIEFVHRAESLEHFTPWFCSREPTLNVSRECAAVFLAKVPNPIGALRMMRENMESLFSLVDVYDPLVLLPLMSDVLERGGASAEFIVKTQRYLIQTVLRDSFFAEDNLVFIKRIVDLILCTDLGRKHRAAIERNCDEIIGLLKKYAAFFDKKIFVRNIK</sequence>
<evidence type="ECO:0000313" key="2">
    <source>
        <dbReference type="EMBL" id="KAL0265791.1"/>
    </source>
</evidence>
<dbReference type="Pfam" id="PF08839">
    <property type="entry name" value="CDT1"/>
    <property type="match status" value="1"/>
</dbReference>
<dbReference type="AlphaFoldDB" id="A0AAW2H7Z9"/>
<name>A0AAW2H7Z9_9NEOP</name>
<accession>A0AAW2H7Z9</accession>
<protein>
    <recommendedName>
        <fullName evidence="1">CDT1 Geminin-binding domain-containing protein</fullName>
    </recommendedName>
</protein>
<proteinExistence type="predicted"/>
<gene>
    <name evidence="2" type="ORF">PYX00_011506</name>
</gene>
<comment type="caution">
    <text evidence="2">The sequence shown here is derived from an EMBL/GenBank/DDBJ whole genome shotgun (WGS) entry which is preliminary data.</text>
</comment>
<evidence type="ECO:0000259" key="1">
    <source>
        <dbReference type="Pfam" id="PF08839"/>
    </source>
</evidence>
<reference evidence="2" key="1">
    <citation type="journal article" date="2024" name="Gigascience">
        <title>Chromosome-level genome of the poultry shaft louse Menopon gallinae provides insight into the host-switching and adaptive evolution of parasitic lice.</title>
        <authorList>
            <person name="Xu Y."/>
            <person name="Ma L."/>
            <person name="Liu S."/>
            <person name="Liang Y."/>
            <person name="Liu Q."/>
            <person name="He Z."/>
            <person name="Tian L."/>
            <person name="Duan Y."/>
            <person name="Cai W."/>
            <person name="Li H."/>
            <person name="Song F."/>
        </authorList>
    </citation>
    <scope>NUCLEOTIDE SEQUENCE</scope>
    <source>
        <strain evidence="2">Cailab_2023a</strain>
    </source>
</reference>
<feature type="domain" description="CDT1 Geminin-binding" evidence="1">
    <location>
        <begin position="236"/>
        <end position="354"/>
    </location>
</feature>
<dbReference type="InterPro" id="IPR036390">
    <property type="entry name" value="WH_DNA-bd_sf"/>
</dbReference>
<organism evidence="2">
    <name type="scientific">Menopon gallinae</name>
    <name type="common">poultry shaft louse</name>
    <dbReference type="NCBI Taxonomy" id="328185"/>
    <lineage>
        <taxon>Eukaryota</taxon>
        <taxon>Metazoa</taxon>
        <taxon>Ecdysozoa</taxon>
        <taxon>Arthropoda</taxon>
        <taxon>Hexapoda</taxon>
        <taxon>Insecta</taxon>
        <taxon>Pterygota</taxon>
        <taxon>Neoptera</taxon>
        <taxon>Paraneoptera</taxon>
        <taxon>Psocodea</taxon>
        <taxon>Troctomorpha</taxon>
        <taxon>Phthiraptera</taxon>
        <taxon>Amblycera</taxon>
        <taxon>Menoponidae</taxon>
        <taxon>Menopon</taxon>
    </lineage>
</organism>
<dbReference type="InterPro" id="IPR014939">
    <property type="entry name" value="CDT1_Gemini-bd-like"/>
</dbReference>
<dbReference type="EMBL" id="JARGDH010000006">
    <property type="protein sequence ID" value="KAL0265791.1"/>
    <property type="molecule type" value="Genomic_DNA"/>
</dbReference>